<sequence length="871" mass="99428">MPPPPTPTAPPGTQPQSPPPPQQQEQPPQQPTSASTASSSSSSLDPASHGITSLDHVQRFGNASTNSGTGSSAFPNLNSLNLVSDYMYRNLHAESNNASATSGSEAHFRSRILRHFSDMHRLQSHFNELISARELQNRIEHELAVNTIPVQLRNLSRELTRNENREAYFVETTDEDDQSFQEEDEPEAIYYSDDNGNVVVLLESDESELSEEEAAAVRHDVQNNERIILASGRNGGAPYRYRSSMLSNSAIPLRRQNAIRARRMPKRNLGEGDGKPSDEKSEGNLISKVLHDEAKSLQNEILSFYRDLISLPEFQGESPLFRKQYHTNADAFKLFFFTDLAGHFKIEDSSALHLDQKMDAYLHKRRNKQLWLKLRLPPPPPPASATAVASLKDKKRSKNSRSKPSTSAKRQKLVHDSNDDVAEYSDDVPRKRYLHSRSEKEAILSGLSSSFFEAGSVYSVGVDSNPLNRYKLVFTDVRDLISGVFNFTPEDASPLESILLKLHNFTKFVCGFNDFSQCLPRSKILVRKLNVLDRISIDKNITYKKNLKEELNIPIQGNIIDFKEHDLRFLKSKPDELSSSRFKSNRVILQLLEWMKLHPFVQFKENYFLSFVRELDKSLTNFGESKLRKTQKSQALNWAQEFKSNVHELTKDFTFINKENSSRIKLMQDQRDKKQYGPSYVALFVDEWERGLACELSEQVTKDDSTTLLNIQLNFVLFTLEIDLSKFLDSFIQFIFRHCEDSRYMDNYRKVYDNVLSDEHMESDNHKAILICSIDRKSGAIEILNTLPFLHYKDRSTKRTNFILSSDQNLSAYSTRSSFVFDDFELFEGDKVPQNSYSFNTSINLGSQNTAIIDTKLIGTFQSENAVCDMV</sequence>
<comment type="caution">
    <text evidence="2">The sequence shown here is derived from an EMBL/GenBank/DDBJ whole genome shotgun (WGS) entry which is preliminary data.</text>
</comment>
<dbReference type="Proteomes" id="UP000253472">
    <property type="component" value="Unassembled WGS sequence"/>
</dbReference>
<feature type="compositionally biased region" description="Pro residues" evidence="1">
    <location>
        <begin position="1"/>
        <end position="22"/>
    </location>
</feature>
<feature type="region of interest" description="Disordered" evidence="1">
    <location>
        <begin position="1"/>
        <end position="50"/>
    </location>
</feature>
<keyword evidence="3" id="KW-1185">Reference proteome</keyword>
<feature type="compositionally biased region" description="Basic and acidic residues" evidence="1">
    <location>
        <begin position="268"/>
        <end position="282"/>
    </location>
</feature>
<dbReference type="OrthoDB" id="4096032at2759"/>
<feature type="region of interest" description="Disordered" evidence="1">
    <location>
        <begin position="261"/>
        <end position="282"/>
    </location>
</feature>
<evidence type="ECO:0000256" key="1">
    <source>
        <dbReference type="SAM" id="MobiDB-lite"/>
    </source>
</evidence>
<organism evidence="2 3">
    <name type="scientific">Candida viswanathii</name>
    <dbReference type="NCBI Taxonomy" id="5486"/>
    <lineage>
        <taxon>Eukaryota</taxon>
        <taxon>Fungi</taxon>
        <taxon>Dikarya</taxon>
        <taxon>Ascomycota</taxon>
        <taxon>Saccharomycotina</taxon>
        <taxon>Pichiomycetes</taxon>
        <taxon>Debaryomycetaceae</taxon>
        <taxon>Candida/Lodderomyces clade</taxon>
        <taxon>Candida</taxon>
    </lineage>
</organism>
<feature type="region of interest" description="Disordered" evidence="1">
    <location>
        <begin position="373"/>
        <end position="423"/>
    </location>
</feature>
<feature type="compositionally biased region" description="Low complexity" evidence="1">
    <location>
        <begin position="23"/>
        <end position="43"/>
    </location>
</feature>
<protein>
    <submittedName>
        <fullName evidence="2">Uncharacterized protein</fullName>
    </submittedName>
</protein>
<reference evidence="2 3" key="1">
    <citation type="submission" date="2018-06" db="EMBL/GenBank/DDBJ databases">
        <title>Whole genome sequencing of Candida tropicalis (genome annotated by CSBL at Korea University).</title>
        <authorList>
            <person name="Ahn J."/>
        </authorList>
    </citation>
    <scope>NUCLEOTIDE SEQUENCE [LARGE SCALE GENOMIC DNA]</scope>
    <source>
        <strain evidence="2 3">ATCC 20962</strain>
    </source>
</reference>
<evidence type="ECO:0000313" key="2">
    <source>
        <dbReference type="EMBL" id="RCK62406.1"/>
    </source>
</evidence>
<evidence type="ECO:0000313" key="3">
    <source>
        <dbReference type="Proteomes" id="UP000253472"/>
    </source>
</evidence>
<dbReference type="EMBL" id="QLNQ01000025">
    <property type="protein sequence ID" value="RCK62406.1"/>
    <property type="molecule type" value="Genomic_DNA"/>
</dbReference>
<accession>A0A367Y943</accession>
<proteinExistence type="predicted"/>
<dbReference type="AlphaFoldDB" id="A0A367Y943"/>
<gene>
    <name evidence="2" type="ORF">Cantr_08889</name>
</gene>
<name>A0A367Y943_9ASCO</name>